<reference evidence="1 2" key="1">
    <citation type="submission" date="2020-08" db="EMBL/GenBank/DDBJ databases">
        <title>Sequencing the genomes of 1000 actinobacteria strains.</title>
        <authorList>
            <person name="Klenk H.-P."/>
        </authorList>
    </citation>
    <scope>NUCLEOTIDE SEQUENCE [LARGE SCALE GENOMIC DNA]</scope>
    <source>
        <strain evidence="1 2">DSM 45362</strain>
    </source>
</reference>
<evidence type="ECO:0000313" key="2">
    <source>
        <dbReference type="Proteomes" id="UP000587527"/>
    </source>
</evidence>
<dbReference type="AlphaFoldDB" id="A0A841BLN2"/>
<sequence length="165" mass="18833">MAWLNSDCAQVAQFQPSQWLALVELVTAKMTDVVVHPDVDWRHLSDAYYRSLSMAKESGVLSDSDSVVRSLNLTSVLLRRAGAEESVRILNPKTAIELFFQYVPLTLVEARRLADDWRGIDMQYIRVLRVVKNLLTPTLRIRLFVGDEQVLSVLSDWEAVYLKLP</sequence>
<comment type="caution">
    <text evidence="1">The sequence shown here is derived from an EMBL/GenBank/DDBJ whole genome shotgun (WGS) entry which is preliminary data.</text>
</comment>
<name>A0A841BLN2_9ACTN</name>
<protein>
    <submittedName>
        <fullName evidence="1">Uncharacterized protein</fullName>
    </submittedName>
</protein>
<evidence type="ECO:0000313" key="1">
    <source>
        <dbReference type="EMBL" id="MBB5868555.1"/>
    </source>
</evidence>
<proteinExistence type="predicted"/>
<organism evidence="1 2">
    <name type="scientific">Allocatelliglobosispora scoriae</name>
    <dbReference type="NCBI Taxonomy" id="643052"/>
    <lineage>
        <taxon>Bacteria</taxon>
        <taxon>Bacillati</taxon>
        <taxon>Actinomycetota</taxon>
        <taxon>Actinomycetes</taxon>
        <taxon>Micromonosporales</taxon>
        <taxon>Micromonosporaceae</taxon>
        <taxon>Allocatelliglobosispora</taxon>
    </lineage>
</organism>
<keyword evidence="2" id="KW-1185">Reference proteome</keyword>
<dbReference type="RefSeq" id="WP_184834591.1">
    <property type="nucleotide sequence ID" value="NZ_JACHMN010000002.1"/>
</dbReference>
<dbReference type="Proteomes" id="UP000587527">
    <property type="component" value="Unassembled WGS sequence"/>
</dbReference>
<accession>A0A841BLN2</accession>
<gene>
    <name evidence="1" type="ORF">F4553_001934</name>
</gene>
<dbReference type="EMBL" id="JACHMN010000002">
    <property type="protein sequence ID" value="MBB5868555.1"/>
    <property type="molecule type" value="Genomic_DNA"/>
</dbReference>